<sequence>MYGPTYNKPGANLLKMIIFLSSFLLSTTAEKVLVASSKGTIRLDGSSTLYGVCNFGQKRRRKFEDAVKNVFPSSPNASVSIVKVTYSNTCSNAVRRRLMDKARELQETEAENLPSTRVAYSVTTDDNVNTNIFKAEIDVTDSINKKFEKVVTASKTKIVLDPTLISIQSNQDILATRLDTIEATISAKIESMEAKLETLMQSLISAVKTDTEAIYGSVSSVETDLVTMNTDIAAVKTDTATIISSISNVETDVADVDTDVAAVKTNTEAIIGSVSDVETGIADIDTDVADVKNNTEVIIGSVSDLETGIADVNTDVIAVKSDTEAIMGSISNVTTDIAVVDTDVAAVKNNIADVDADVAAVKNDTEAIIGSVSDLETAIVGVDTDVLSAVKNDTEAIIGSVSSVETDIADVDTDVAAVKTDTEAITDSLNEGVKYLSDQLIHSDSPSSIPSISNSPSLSPSNSPTILLLQFSIESSHACATDSSKVQCVGFNGNGQAGFDPNISTSMSTPNTLTFSSIATPKKVATGGSHTCVLLSDDTAMCLGSNMFGQLGNGNPEISFHTPVYVKKNGAVLTNIADIAAGNDHTCVILNDASTNKELYCFGSDTLGFSGHLGFSGEPNVKMMALSQFATCIVLTTDETQVKCEGGNLNDKVFLMGAKIVTLTAGVNHFCALLEDSTAKCFGDNYQGQLGNGSTTDSYNAAMDVLASAGNELSGITDIEAGTYSTCLVANGTPMCFGDNRNYQLGIRSEIDYSTGKPSDVLYPTALDVTLPADKEVVSVHVGFDTGHAVFTDNTVYAWGTNDYGTLGDGSSISGTNVIGDELREAAVLMAFNF</sequence>
<dbReference type="GO" id="GO:0005737">
    <property type="term" value="C:cytoplasm"/>
    <property type="evidence" value="ECO:0007669"/>
    <property type="project" value="TreeGrafter"/>
</dbReference>
<name>A0AAD3H9Y0_9STRA</name>
<dbReference type="PANTHER" id="PTHR45982">
    <property type="entry name" value="REGULATOR OF CHROMOSOME CONDENSATION"/>
    <property type="match status" value="1"/>
</dbReference>
<evidence type="ECO:0000313" key="3">
    <source>
        <dbReference type="EMBL" id="GFH55383.1"/>
    </source>
</evidence>
<dbReference type="Gene3D" id="1.10.287.1490">
    <property type="match status" value="1"/>
</dbReference>
<dbReference type="Pfam" id="PF13540">
    <property type="entry name" value="RCC1_2"/>
    <property type="match status" value="1"/>
</dbReference>
<evidence type="ECO:0000256" key="2">
    <source>
        <dbReference type="SAM" id="SignalP"/>
    </source>
</evidence>
<dbReference type="InterPro" id="IPR051553">
    <property type="entry name" value="Ran_GTPase-activating"/>
</dbReference>
<dbReference type="Proteomes" id="UP001054902">
    <property type="component" value="Unassembled WGS sequence"/>
</dbReference>
<dbReference type="PROSITE" id="PS50012">
    <property type="entry name" value="RCC1_3"/>
    <property type="match status" value="2"/>
</dbReference>
<dbReference type="Pfam" id="PF00415">
    <property type="entry name" value="RCC1"/>
    <property type="match status" value="1"/>
</dbReference>
<comment type="caution">
    <text evidence="3">The sequence shown here is derived from an EMBL/GenBank/DDBJ whole genome shotgun (WGS) entry which is preliminary data.</text>
</comment>
<dbReference type="InterPro" id="IPR009091">
    <property type="entry name" value="RCC1/BLIP-II"/>
</dbReference>
<dbReference type="AlphaFoldDB" id="A0AAD3H9Y0"/>
<dbReference type="PANTHER" id="PTHR45982:SF1">
    <property type="entry name" value="REGULATOR OF CHROMOSOME CONDENSATION"/>
    <property type="match status" value="1"/>
</dbReference>
<dbReference type="SUPFAM" id="SSF50985">
    <property type="entry name" value="RCC1/BLIP-II"/>
    <property type="match status" value="1"/>
</dbReference>
<proteinExistence type="predicted"/>
<organism evidence="3 4">
    <name type="scientific">Chaetoceros tenuissimus</name>
    <dbReference type="NCBI Taxonomy" id="426638"/>
    <lineage>
        <taxon>Eukaryota</taxon>
        <taxon>Sar</taxon>
        <taxon>Stramenopiles</taxon>
        <taxon>Ochrophyta</taxon>
        <taxon>Bacillariophyta</taxon>
        <taxon>Coscinodiscophyceae</taxon>
        <taxon>Chaetocerotophycidae</taxon>
        <taxon>Chaetocerotales</taxon>
        <taxon>Chaetocerotaceae</taxon>
        <taxon>Chaetoceros</taxon>
    </lineage>
</organism>
<feature type="signal peptide" evidence="2">
    <location>
        <begin position="1"/>
        <end position="29"/>
    </location>
</feature>
<feature type="chain" id="PRO_5042004549" evidence="2">
    <location>
        <begin position="30"/>
        <end position="834"/>
    </location>
</feature>
<dbReference type="EMBL" id="BLLK01000047">
    <property type="protein sequence ID" value="GFH55383.1"/>
    <property type="molecule type" value="Genomic_DNA"/>
</dbReference>
<evidence type="ECO:0000313" key="4">
    <source>
        <dbReference type="Proteomes" id="UP001054902"/>
    </source>
</evidence>
<dbReference type="Gene3D" id="2.130.10.30">
    <property type="entry name" value="Regulator of chromosome condensation 1/beta-lactamase-inhibitor protein II"/>
    <property type="match status" value="2"/>
</dbReference>
<dbReference type="PRINTS" id="PR00633">
    <property type="entry name" value="RCCNDNSATION"/>
</dbReference>
<dbReference type="Gene3D" id="1.20.5.170">
    <property type="match status" value="1"/>
</dbReference>
<protein>
    <submittedName>
        <fullName evidence="3">Uncharacterized protein</fullName>
    </submittedName>
</protein>
<keyword evidence="4" id="KW-1185">Reference proteome</keyword>
<dbReference type="GO" id="GO:0005085">
    <property type="term" value="F:guanyl-nucleotide exchange factor activity"/>
    <property type="evidence" value="ECO:0007669"/>
    <property type="project" value="TreeGrafter"/>
</dbReference>
<gene>
    <name evidence="3" type="ORF">CTEN210_11859</name>
</gene>
<keyword evidence="2" id="KW-0732">Signal</keyword>
<accession>A0AAD3H9Y0</accession>
<reference evidence="3 4" key="1">
    <citation type="journal article" date="2021" name="Sci. Rep.">
        <title>The genome of the diatom Chaetoceros tenuissimus carries an ancient integrated fragment of an extant virus.</title>
        <authorList>
            <person name="Hongo Y."/>
            <person name="Kimura K."/>
            <person name="Takaki Y."/>
            <person name="Yoshida Y."/>
            <person name="Baba S."/>
            <person name="Kobayashi G."/>
            <person name="Nagasaki K."/>
            <person name="Hano T."/>
            <person name="Tomaru Y."/>
        </authorList>
    </citation>
    <scope>NUCLEOTIDE SEQUENCE [LARGE SCALE GENOMIC DNA]</scope>
    <source>
        <strain evidence="3 4">NIES-3715</strain>
    </source>
</reference>
<feature type="repeat" description="RCC1" evidence="1">
    <location>
        <begin position="484"/>
        <end position="537"/>
    </location>
</feature>
<dbReference type="InterPro" id="IPR000408">
    <property type="entry name" value="Reg_chr_condens"/>
</dbReference>
<feature type="repeat" description="RCC1" evidence="1">
    <location>
        <begin position="538"/>
        <end position="592"/>
    </location>
</feature>
<evidence type="ECO:0000256" key="1">
    <source>
        <dbReference type="PROSITE-ProRule" id="PRU00235"/>
    </source>
</evidence>